<keyword evidence="5" id="KW-0479">Metal-binding</keyword>
<dbReference type="PROSITE" id="PS00119">
    <property type="entry name" value="PA2_ASP"/>
    <property type="match status" value="1"/>
</dbReference>
<evidence type="ECO:0000313" key="11">
    <source>
        <dbReference type="Proteomes" id="UP000235965"/>
    </source>
</evidence>
<dbReference type="Pfam" id="PF00068">
    <property type="entry name" value="Phospholip_A2_1"/>
    <property type="match status" value="1"/>
</dbReference>
<comment type="cofactor">
    <cofactor evidence="5">
        <name>Ca(2+)</name>
        <dbReference type="ChEBI" id="CHEBI:29108"/>
    </cofactor>
    <text evidence="5">Binds 1 Ca(2+) ion per subunit.</text>
</comment>
<dbReference type="CDD" id="cd00125">
    <property type="entry name" value="PLA2c"/>
    <property type="match status" value="1"/>
</dbReference>
<keyword evidence="8" id="KW-0378">Hydrolase</keyword>
<keyword evidence="8" id="KW-0443">Lipid metabolism</keyword>
<gene>
    <name evidence="10" type="ORF">B7P43_G11827</name>
</gene>
<feature type="active site" evidence="4">
    <location>
        <position position="170"/>
    </location>
</feature>
<evidence type="ECO:0000256" key="7">
    <source>
        <dbReference type="RuleBase" id="RU003654"/>
    </source>
</evidence>
<dbReference type="Gene3D" id="1.20.90.10">
    <property type="entry name" value="Phospholipase A2 domain"/>
    <property type="match status" value="1"/>
</dbReference>
<comment type="caution">
    <text evidence="10">The sequence shown here is derived from an EMBL/GenBank/DDBJ whole genome shotgun (WGS) entry which is preliminary data.</text>
</comment>
<comment type="catalytic activity">
    <reaction evidence="8">
        <text>a 1,2-diacyl-sn-glycero-3-phosphocholine + H2O = a 1-acyl-sn-glycero-3-phosphocholine + a fatty acid + H(+)</text>
        <dbReference type="Rhea" id="RHEA:15801"/>
        <dbReference type="ChEBI" id="CHEBI:15377"/>
        <dbReference type="ChEBI" id="CHEBI:15378"/>
        <dbReference type="ChEBI" id="CHEBI:28868"/>
        <dbReference type="ChEBI" id="CHEBI:57643"/>
        <dbReference type="ChEBI" id="CHEBI:58168"/>
        <dbReference type="EC" id="3.1.1.4"/>
    </reaction>
</comment>
<keyword evidence="3 6" id="KW-1015">Disulfide bond</keyword>
<dbReference type="SUPFAM" id="SSF48619">
    <property type="entry name" value="Phospholipase A2, PLA2"/>
    <property type="match status" value="1"/>
</dbReference>
<dbReference type="GO" id="GO:0005509">
    <property type="term" value="F:calcium ion binding"/>
    <property type="evidence" value="ECO:0007669"/>
    <property type="project" value="InterPro"/>
</dbReference>
<sequence>MVNGKDLEGSSLIELLSRNLAGVTQKDREKPSRIAGYPGEIQTDHLPTRRFVYAISGFPVLASFNDTGPSSNLVVTAGGSLDDPSTFFLGYSNDPWGTSSMLLEAETQFLQELDASHTAKRSKRGVLHLYNMVLCATGCDPLAFKGYGCYCGFLGSGYTVDGIDRCCKMHDWCYHTASCPMYLEYFVPYLWKCYRRRPLCALEQDTWSDWGICAQRLCECDRQLAECLRRYPCPRTKAVCTSSPWRLLQNVFML</sequence>
<feature type="binding site" evidence="5">
    <location>
        <position position="150"/>
    </location>
    <ligand>
        <name>Ca(2+)</name>
        <dbReference type="ChEBI" id="CHEBI:29108"/>
    </ligand>
</feature>
<name>A0A2J7PWZ9_9NEOP</name>
<dbReference type="SMART" id="SM00085">
    <property type="entry name" value="PA2c"/>
    <property type="match status" value="1"/>
</dbReference>
<dbReference type="Proteomes" id="UP000235965">
    <property type="component" value="Unassembled WGS sequence"/>
</dbReference>
<accession>A0A2J7PWZ9</accession>
<evidence type="ECO:0000256" key="3">
    <source>
        <dbReference type="ARBA" id="ARBA00023157"/>
    </source>
</evidence>
<dbReference type="GO" id="GO:0050482">
    <property type="term" value="P:arachidonate secretion"/>
    <property type="evidence" value="ECO:0007669"/>
    <property type="project" value="InterPro"/>
</dbReference>
<evidence type="ECO:0000256" key="4">
    <source>
        <dbReference type="PIRSR" id="PIRSR601211-1"/>
    </source>
</evidence>
<dbReference type="GO" id="GO:0006644">
    <property type="term" value="P:phospholipid metabolic process"/>
    <property type="evidence" value="ECO:0007669"/>
    <property type="project" value="InterPro"/>
</dbReference>
<dbReference type="GO" id="GO:0016042">
    <property type="term" value="P:lipid catabolic process"/>
    <property type="evidence" value="ECO:0007669"/>
    <property type="project" value="InterPro"/>
</dbReference>
<comment type="subcellular location">
    <subcellularLocation>
        <location evidence="1 8">Secreted</location>
    </subcellularLocation>
</comment>
<dbReference type="EC" id="3.1.1.4" evidence="8"/>
<evidence type="ECO:0000313" key="10">
    <source>
        <dbReference type="EMBL" id="PNF20849.1"/>
    </source>
</evidence>
<evidence type="ECO:0000256" key="5">
    <source>
        <dbReference type="PIRSR" id="PIRSR601211-2"/>
    </source>
</evidence>
<dbReference type="GO" id="GO:0004623">
    <property type="term" value="F:phospholipase A2 activity"/>
    <property type="evidence" value="ECO:0007669"/>
    <property type="project" value="UniProtKB-EC"/>
</dbReference>
<dbReference type="InParanoid" id="A0A2J7PWZ9"/>
<dbReference type="STRING" id="105785.A0A2J7PWZ9"/>
<protein>
    <recommendedName>
        <fullName evidence="8">Phospholipase A2</fullName>
        <ecNumber evidence="8">3.1.1.4</ecNumber>
    </recommendedName>
</protein>
<dbReference type="InterPro" id="IPR033112">
    <property type="entry name" value="PLA2_Asp_AS"/>
</dbReference>
<feature type="disulfide bond" evidence="6">
    <location>
        <begin position="151"/>
        <end position="167"/>
    </location>
</feature>
<dbReference type="InterPro" id="IPR016090">
    <property type="entry name" value="PLA2-like_dom"/>
</dbReference>
<feature type="domain" description="Phospholipase A2-like central" evidence="9">
    <location>
        <begin position="125"/>
        <end position="241"/>
    </location>
</feature>
<dbReference type="InterPro" id="IPR001211">
    <property type="entry name" value="PLA2"/>
</dbReference>
<dbReference type="PANTHER" id="PTHR11716:SF107">
    <property type="entry name" value="PHOSPHOLIPASE A2"/>
    <property type="match status" value="1"/>
</dbReference>
<keyword evidence="2 8" id="KW-0964">Secreted</keyword>
<feature type="binding site" evidence="5">
    <location>
        <position position="171"/>
    </location>
    <ligand>
        <name>Ca(2+)</name>
        <dbReference type="ChEBI" id="CHEBI:29108"/>
    </ligand>
</feature>
<feature type="disulfide bond" evidence="6">
    <location>
        <begin position="200"/>
        <end position="218"/>
    </location>
</feature>
<feature type="disulfide bond" evidence="6">
    <location>
        <begin position="166"/>
        <end position="227"/>
    </location>
</feature>
<comment type="similarity">
    <text evidence="7">Belongs to the phospholipase A2 family.</text>
</comment>
<dbReference type="PROSITE" id="PS00118">
    <property type="entry name" value="PA2_HIS"/>
    <property type="match status" value="1"/>
</dbReference>
<evidence type="ECO:0000256" key="8">
    <source>
        <dbReference type="RuleBase" id="RU361236"/>
    </source>
</evidence>
<dbReference type="AlphaFoldDB" id="A0A2J7PWZ9"/>
<evidence type="ECO:0000259" key="9">
    <source>
        <dbReference type="SMART" id="SM00085"/>
    </source>
</evidence>
<evidence type="ECO:0000256" key="1">
    <source>
        <dbReference type="ARBA" id="ARBA00004613"/>
    </source>
</evidence>
<keyword evidence="5 8" id="KW-0106">Calcium</keyword>
<dbReference type="PANTHER" id="PTHR11716">
    <property type="entry name" value="PHOSPHOLIPASE A2 FAMILY MEMBER"/>
    <property type="match status" value="1"/>
</dbReference>
<dbReference type="PRINTS" id="PR00389">
    <property type="entry name" value="PHPHLIPASEA2"/>
</dbReference>
<feature type="active site" evidence="4">
    <location>
        <position position="221"/>
    </location>
</feature>
<dbReference type="InterPro" id="IPR036444">
    <property type="entry name" value="PLipase_A2_dom_sf"/>
</dbReference>
<reference evidence="10 11" key="1">
    <citation type="submission" date="2017-12" db="EMBL/GenBank/DDBJ databases">
        <title>Hemimetabolous genomes reveal molecular basis of termite eusociality.</title>
        <authorList>
            <person name="Harrison M.C."/>
            <person name="Jongepier E."/>
            <person name="Robertson H.M."/>
            <person name="Arning N."/>
            <person name="Bitard-Feildel T."/>
            <person name="Chao H."/>
            <person name="Childers C.P."/>
            <person name="Dinh H."/>
            <person name="Doddapaneni H."/>
            <person name="Dugan S."/>
            <person name="Gowin J."/>
            <person name="Greiner C."/>
            <person name="Han Y."/>
            <person name="Hu H."/>
            <person name="Hughes D.S.T."/>
            <person name="Huylmans A.-K."/>
            <person name="Kemena C."/>
            <person name="Kremer L.P.M."/>
            <person name="Lee S.L."/>
            <person name="Lopez-Ezquerra A."/>
            <person name="Mallet L."/>
            <person name="Monroy-Kuhn J.M."/>
            <person name="Moser A."/>
            <person name="Murali S.C."/>
            <person name="Muzny D.M."/>
            <person name="Otani S."/>
            <person name="Piulachs M.-D."/>
            <person name="Poelchau M."/>
            <person name="Qu J."/>
            <person name="Schaub F."/>
            <person name="Wada-Katsumata A."/>
            <person name="Worley K.C."/>
            <person name="Xie Q."/>
            <person name="Ylla G."/>
            <person name="Poulsen M."/>
            <person name="Gibbs R.A."/>
            <person name="Schal C."/>
            <person name="Richards S."/>
            <person name="Belles X."/>
            <person name="Korb J."/>
            <person name="Bornberg-Bauer E."/>
        </authorList>
    </citation>
    <scope>NUCLEOTIDE SEQUENCE [LARGE SCALE GENOMIC DNA]</scope>
    <source>
        <tissue evidence="10">Whole body</tissue>
    </source>
</reference>
<dbReference type="GO" id="GO:0005576">
    <property type="term" value="C:extracellular region"/>
    <property type="evidence" value="ECO:0007669"/>
    <property type="project" value="UniProtKB-SubCell"/>
</dbReference>
<evidence type="ECO:0000256" key="2">
    <source>
        <dbReference type="ARBA" id="ARBA00022525"/>
    </source>
</evidence>
<keyword evidence="11" id="KW-1185">Reference proteome</keyword>
<feature type="disulfide bond" evidence="6">
    <location>
        <begin position="173"/>
        <end position="220"/>
    </location>
</feature>
<dbReference type="InterPro" id="IPR033113">
    <property type="entry name" value="PLA2_histidine"/>
</dbReference>
<feature type="binding site" evidence="5">
    <location>
        <position position="152"/>
    </location>
    <ligand>
        <name>Ca(2+)</name>
        <dbReference type="ChEBI" id="CHEBI:29108"/>
    </ligand>
</feature>
<dbReference type="OrthoDB" id="5841574at2759"/>
<evidence type="ECO:0000256" key="6">
    <source>
        <dbReference type="PIRSR" id="PIRSR601211-3"/>
    </source>
</evidence>
<feature type="disulfide bond" evidence="6">
    <location>
        <begin position="179"/>
        <end position="213"/>
    </location>
</feature>
<proteinExistence type="inferred from homology"/>
<organism evidence="10 11">
    <name type="scientific">Cryptotermes secundus</name>
    <dbReference type="NCBI Taxonomy" id="105785"/>
    <lineage>
        <taxon>Eukaryota</taxon>
        <taxon>Metazoa</taxon>
        <taxon>Ecdysozoa</taxon>
        <taxon>Arthropoda</taxon>
        <taxon>Hexapoda</taxon>
        <taxon>Insecta</taxon>
        <taxon>Pterygota</taxon>
        <taxon>Neoptera</taxon>
        <taxon>Polyneoptera</taxon>
        <taxon>Dictyoptera</taxon>
        <taxon>Blattodea</taxon>
        <taxon>Blattoidea</taxon>
        <taxon>Termitoidae</taxon>
        <taxon>Kalotermitidae</taxon>
        <taxon>Cryptotermitinae</taxon>
        <taxon>Cryptotermes</taxon>
    </lineage>
</organism>
<dbReference type="EMBL" id="NEVH01020866">
    <property type="protein sequence ID" value="PNF20849.1"/>
    <property type="molecule type" value="Genomic_DNA"/>
</dbReference>